<dbReference type="AlphaFoldDB" id="A0A9X1I0N6"/>
<evidence type="ECO:0000313" key="2">
    <source>
        <dbReference type="EMBL" id="MCB4798408.1"/>
    </source>
</evidence>
<organism evidence="2 3">
    <name type="scientific">Neotamlana laminarinivorans</name>
    <dbReference type="NCBI Taxonomy" id="2883124"/>
    <lineage>
        <taxon>Bacteria</taxon>
        <taxon>Pseudomonadati</taxon>
        <taxon>Bacteroidota</taxon>
        <taxon>Flavobacteriia</taxon>
        <taxon>Flavobacteriales</taxon>
        <taxon>Flavobacteriaceae</taxon>
        <taxon>Neotamlana</taxon>
    </lineage>
</organism>
<feature type="chain" id="PRO_5040832927" description="TonB-like protein" evidence="1">
    <location>
        <begin position="21"/>
        <end position="167"/>
    </location>
</feature>
<sequence length="167" mass="19374">MKGLFSLKLIIFFSLSILQAQDIHVLAYSDYDVTVFETEAYQEYLNKVNKQSISFQNKLKESKLKAVYKTGSGFSQSFFNLVKSEKKENINKVENEIHFKLDYIINETGEKVLACAVYFPKEQVFLSASEIQAVLEEAMTHKFNYINKPKAISKFYFKVICTYNNLL</sequence>
<dbReference type="EMBL" id="JAJAPW010000002">
    <property type="protein sequence ID" value="MCB4798408.1"/>
    <property type="molecule type" value="Genomic_DNA"/>
</dbReference>
<keyword evidence="1" id="KW-0732">Signal</keyword>
<dbReference type="Proteomes" id="UP001139199">
    <property type="component" value="Unassembled WGS sequence"/>
</dbReference>
<dbReference type="RefSeq" id="WP_226542265.1">
    <property type="nucleotide sequence ID" value="NZ_JAJAPW010000002.1"/>
</dbReference>
<reference evidence="2" key="1">
    <citation type="submission" date="2021-10" db="EMBL/GenBank/DDBJ databases">
        <title>Tamlana sargassums sp. nov., and Tamlana laminarinivorans sp. nov., two new bacteria isolated from the brown alga.</title>
        <authorList>
            <person name="Li J."/>
        </authorList>
    </citation>
    <scope>NUCLEOTIDE SEQUENCE</scope>
    <source>
        <strain evidence="2">PT2-4</strain>
    </source>
</reference>
<proteinExistence type="predicted"/>
<evidence type="ECO:0000313" key="3">
    <source>
        <dbReference type="Proteomes" id="UP001139199"/>
    </source>
</evidence>
<evidence type="ECO:0000256" key="1">
    <source>
        <dbReference type="SAM" id="SignalP"/>
    </source>
</evidence>
<gene>
    <name evidence="2" type="ORF">LG649_06110</name>
</gene>
<name>A0A9X1I0N6_9FLAO</name>
<protein>
    <recommendedName>
        <fullName evidence="4">TonB-like protein</fullName>
    </recommendedName>
</protein>
<accession>A0A9X1I0N6</accession>
<keyword evidence="3" id="KW-1185">Reference proteome</keyword>
<feature type="signal peptide" evidence="1">
    <location>
        <begin position="1"/>
        <end position="20"/>
    </location>
</feature>
<comment type="caution">
    <text evidence="2">The sequence shown here is derived from an EMBL/GenBank/DDBJ whole genome shotgun (WGS) entry which is preliminary data.</text>
</comment>
<evidence type="ECO:0008006" key="4">
    <source>
        <dbReference type="Google" id="ProtNLM"/>
    </source>
</evidence>